<dbReference type="InterPro" id="IPR036282">
    <property type="entry name" value="Glutathione-S-Trfase_C_sf"/>
</dbReference>
<dbReference type="Proteomes" id="UP000033187">
    <property type="component" value="Chromosome 1"/>
</dbReference>
<sequence length="212" mass="22768">MDGNSSDLIHYHAPRTRSGAIRWLFAELDVPHDLKLMNLAKGDHKTPEFLGINPMGKVPTVVHKGVVITEAPAICAYLADAFPAAGLAPATDDPARGRYFRALFFYSGCVEPAAGDRALKREPGPSSQVGYGTFESMIEGLKDIIGSGPYILGERFTAADVMLGAGVGYLSDFGLLPKDPVLSSYVARVRARPKYARTTAEEETLLAKLAAE</sequence>
<dbReference type="InterPro" id="IPR036249">
    <property type="entry name" value="Thioredoxin-like_sf"/>
</dbReference>
<dbReference type="OrthoDB" id="9810080at2"/>
<dbReference type="CDD" id="cd03046">
    <property type="entry name" value="GST_N_GTT1_like"/>
    <property type="match status" value="1"/>
</dbReference>
<dbReference type="InterPro" id="IPR004045">
    <property type="entry name" value="Glutathione_S-Trfase_N"/>
</dbReference>
<proteinExistence type="predicted"/>
<evidence type="ECO:0000259" key="1">
    <source>
        <dbReference type="PROSITE" id="PS50404"/>
    </source>
</evidence>
<dbReference type="AlphaFoldDB" id="A0A0D6JEU7"/>
<name>A0A0D6JEU7_9HYPH</name>
<dbReference type="SFLD" id="SFLDG00358">
    <property type="entry name" value="Main_(cytGST)"/>
    <property type="match status" value="1"/>
</dbReference>
<protein>
    <submittedName>
        <fullName evidence="2">Gst15 protein</fullName>
    </submittedName>
</protein>
<dbReference type="Gene3D" id="3.40.30.10">
    <property type="entry name" value="Glutaredoxin"/>
    <property type="match status" value="1"/>
</dbReference>
<dbReference type="PANTHER" id="PTHR44051:SF21">
    <property type="entry name" value="GLUTATHIONE S-TRANSFERASE FAMILY PROTEIN"/>
    <property type="match status" value="1"/>
</dbReference>
<dbReference type="InterPro" id="IPR040079">
    <property type="entry name" value="Glutathione_S-Trfase"/>
</dbReference>
<accession>A0A0D6JEU7</accession>
<dbReference type="SUPFAM" id="SSF47616">
    <property type="entry name" value="GST C-terminal domain-like"/>
    <property type="match status" value="1"/>
</dbReference>
<feature type="domain" description="GST N-terminal" evidence="1">
    <location>
        <begin position="5"/>
        <end position="86"/>
    </location>
</feature>
<dbReference type="PROSITE" id="PS50404">
    <property type="entry name" value="GST_NTER"/>
    <property type="match status" value="1"/>
</dbReference>
<dbReference type="RefSeq" id="WP_046478034.1">
    <property type="nucleotide sequence ID" value="NZ_LN829118.1"/>
</dbReference>
<dbReference type="SFLD" id="SFLDG01150">
    <property type="entry name" value="Main.1:_Beta-like"/>
    <property type="match status" value="1"/>
</dbReference>
<organism evidence="2 3">
    <name type="scientific">Candidatus Filomicrobium marinum</name>
    <dbReference type="NCBI Taxonomy" id="1608628"/>
    <lineage>
        <taxon>Bacteria</taxon>
        <taxon>Pseudomonadati</taxon>
        <taxon>Pseudomonadota</taxon>
        <taxon>Alphaproteobacteria</taxon>
        <taxon>Hyphomicrobiales</taxon>
        <taxon>Hyphomicrobiaceae</taxon>
        <taxon>Filomicrobium</taxon>
    </lineage>
</organism>
<dbReference type="CDD" id="cd03207">
    <property type="entry name" value="GST_C_8"/>
    <property type="match status" value="1"/>
</dbReference>
<dbReference type="KEGG" id="fil:BN1229_v1_1929"/>
<evidence type="ECO:0000313" key="2">
    <source>
        <dbReference type="EMBL" id="CPR18936.1"/>
    </source>
</evidence>
<reference evidence="3" key="1">
    <citation type="submission" date="2015-02" db="EMBL/GenBank/DDBJ databases">
        <authorList>
            <person name="Chooi Y.-H."/>
        </authorList>
    </citation>
    <scope>NUCLEOTIDE SEQUENCE [LARGE SCALE GENOMIC DNA]</scope>
    <source>
        <strain evidence="3">strain Y</strain>
    </source>
</reference>
<dbReference type="PANTHER" id="PTHR44051">
    <property type="entry name" value="GLUTATHIONE S-TRANSFERASE-RELATED"/>
    <property type="match status" value="1"/>
</dbReference>
<dbReference type="EMBL" id="LN829119">
    <property type="protein sequence ID" value="CPR18936.1"/>
    <property type="molecule type" value="Genomic_DNA"/>
</dbReference>
<keyword evidence="3" id="KW-1185">Reference proteome</keyword>
<dbReference type="SFLD" id="SFLDS00019">
    <property type="entry name" value="Glutathione_Transferase_(cytos"/>
    <property type="match status" value="1"/>
</dbReference>
<dbReference type="SUPFAM" id="SSF52833">
    <property type="entry name" value="Thioredoxin-like"/>
    <property type="match status" value="1"/>
</dbReference>
<dbReference type="Gene3D" id="1.20.1050.10">
    <property type="match status" value="1"/>
</dbReference>
<dbReference type="KEGG" id="fiy:BN1229_v1_1931"/>
<dbReference type="Pfam" id="PF02798">
    <property type="entry name" value="GST_N"/>
    <property type="match status" value="1"/>
</dbReference>
<evidence type="ECO:0000313" key="3">
    <source>
        <dbReference type="Proteomes" id="UP000033187"/>
    </source>
</evidence>
<gene>
    <name evidence="2" type="ORF">YBN1229_v1_1931</name>
</gene>